<keyword evidence="6" id="KW-0812">Transmembrane</keyword>
<evidence type="ECO:0000259" key="13">
    <source>
        <dbReference type="Pfam" id="PF10502"/>
    </source>
</evidence>
<evidence type="ECO:0000256" key="6">
    <source>
        <dbReference type="ARBA" id="ARBA00022692"/>
    </source>
</evidence>
<name>A0A7I5EAJ3_HAECO</name>
<evidence type="ECO:0000256" key="10">
    <source>
        <dbReference type="ARBA" id="ARBA00023128"/>
    </source>
</evidence>
<keyword evidence="10" id="KW-0496">Mitochondrion</keyword>
<keyword evidence="7" id="KW-0999">Mitochondrion inner membrane</keyword>
<reference evidence="15" key="1">
    <citation type="submission" date="2020-12" db="UniProtKB">
        <authorList>
            <consortium name="WormBaseParasite"/>
        </authorList>
    </citation>
    <scope>IDENTIFICATION</scope>
    <source>
        <strain evidence="15">MHco3</strain>
    </source>
</reference>
<keyword evidence="5" id="KW-0645">Protease</keyword>
<accession>A0A7I5EAJ3</accession>
<dbReference type="PRINTS" id="PR00727">
    <property type="entry name" value="LEADERPTASE"/>
</dbReference>
<evidence type="ECO:0000313" key="15">
    <source>
        <dbReference type="WBParaSite" id="HCON_00104870-00001"/>
    </source>
</evidence>
<dbReference type="GO" id="GO:0006627">
    <property type="term" value="P:protein processing involved in protein targeting to mitochondrion"/>
    <property type="evidence" value="ECO:0007669"/>
    <property type="project" value="InterPro"/>
</dbReference>
<evidence type="ECO:0000256" key="12">
    <source>
        <dbReference type="PIRSR" id="PIRSR600223-1"/>
    </source>
</evidence>
<dbReference type="OMA" id="YILWPPS"/>
<proteinExistence type="inferred from homology"/>
<dbReference type="GO" id="GO:0004252">
    <property type="term" value="F:serine-type endopeptidase activity"/>
    <property type="evidence" value="ECO:0007669"/>
    <property type="project" value="InterPro"/>
</dbReference>
<dbReference type="InterPro" id="IPR036286">
    <property type="entry name" value="LexA/Signal_pep-like_sf"/>
</dbReference>
<keyword evidence="11" id="KW-0472">Membrane</keyword>
<dbReference type="GO" id="GO:0042720">
    <property type="term" value="C:mitochondrial inner membrane peptidase complex"/>
    <property type="evidence" value="ECO:0007669"/>
    <property type="project" value="InterPro"/>
</dbReference>
<feature type="active site" evidence="12">
    <location>
        <position position="32"/>
    </location>
</feature>
<dbReference type="PANTHER" id="PTHR46041">
    <property type="entry name" value="MITOCHONDRIAL INNER MEMBRANE PROTEASE SUBUNIT 2"/>
    <property type="match status" value="1"/>
</dbReference>
<dbReference type="InterPro" id="IPR019533">
    <property type="entry name" value="Peptidase_S26"/>
</dbReference>
<evidence type="ECO:0000256" key="3">
    <source>
        <dbReference type="ARBA" id="ARBA00011805"/>
    </source>
</evidence>
<evidence type="ECO:0000256" key="11">
    <source>
        <dbReference type="ARBA" id="ARBA00023136"/>
    </source>
</evidence>
<dbReference type="GO" id="GO:0006465">
    <property type="term" value="P:signal peptide processing"/>
    <property type="evidence" value="ECO:0007669"/>
    <property type="project" value="InterPro"/>
</dbReference>
<dbReference type="OrthoDB" id="9996127at2759"/>
<dbReference type="InterPro" id="IPR000223">
    <property type="entry name" value="Pept_S26A_signal_pept_1"/>
</dbReference>
<keyword evidence="9" id="KW-1133">Transmembrane helix</keyword>
<comment type="similarity">
    <text evidence="2">Belongs to the peptidase S26 family. IMP2 subfamily.</text>
</comment>
<organism evidence="14 15">
    <name type="scientific">Haemonchus contortus</name>
    <name type="common">Barber pole worm</name>
    <dbReference type="NCBI Taxonomy" id="6289"/>
    <lineage>
        <taxon>Eukaryota</taxon>
        <taxon>Metazoa</taxon>
        <taxon>Ecdysozoa</taxon>
        <taxon>Nematoda</taxon>
        <taxon>Chromadorea</taxon>
        <taxon>Rhabditida</taxon>
        <taxon>Rhabditina</taxon>
        <taxon>Rhabditomorpha</taxon>
        <taxon>Strongyloidea</taxon>
        <taxon>Trichostrongylidae</taxon>
        <taxon>Haemonchus</taxon>
    </lineage>
</organism>
<feature type="active site" evidence="12">
    <location>
        <position position="80"/>
    </location>
</feature>
<keyword evidence="8" id="KW-0378">Hydrolase</keyword>
<dbReference type="Proteomes" id="UP000025227">
    <property type="component" value="Unplaced"/>
</dbReference>
<dbReference type="SUPFAM" id="SSF51306">
    <property type="entry name" value="LexA/Signal peptidase"/>
    <property type="match status" value="1"/>
</dbReference>
<comment type="subcellular location">
    <subcellularLocation>
        <location evidence="1">Mitochondrion inner membrane</location>
        <topology evidence="1">Single-pass membrane protein</topology>
    </subcellularLocation>
</comment>
<keyword evidence="14" id="KW-1185">Reference proteome</keyword>
<dbReference type="PANTHER" id="PTHR46041:SF2">
    <property type="entry name" value="MITOCHONDRIAL INNER MEMBRANE PROTEASE SUBUNIT 2"/>
    <property type="match status" value="1"/>
</dbReference>
<evidence type="ECO:0000256" key="9">
    <source>
        <dbReference type="ARBA" id="ARBA00022989"/>
    </source>
</evidence>
<evidence type="ECO:0000256" key="7">
    <source>
        <dbReference type="ARBA" id="ARBA00022792"/>
    </source>
</evidence>
<dbReference type="Pfam" id="PF10502">
    <property type="entry name" value="Peptidase_S26"/>
    <property type="match status" value="1"/>
</dbReference>
<dbReference type="InterPro" id="IPR037730">
    <property type="entry name" value="IMP2"/>
</dbReference>
<dbReference type="Gene3D" id="2.10.109.10">
    <property type="entry name" value="Umud Fragment, subunit A"/>
    <property type="match status" value="1"/>
</dbReference>
<dbReference type="CDD" id="cd06530">
    <property type="entry name" value="S26_SPase_I"/>
    <property type="match status" value="1"/>
</dbReference>
<protein>
    <recommendedName>
        <fullName evidence="4">Mitochondrial inner membrane protease subunit 2</fullName>
    </recommendedName>
</protein>
<dbReference type="WBParaSite" id="HCON_00104870-00001">
    <property type="protein sequence ID" value="HCON_00104870-00001"/>
    <property type="gene ID" value="HCON_00104870"/>
</dbReference>
<evidence type="ECO:0000313" key="14">
    <source>
        <dbReference type="Proteomes" id="UP000025227"/>
    </source>
</evidence>
<evidence type="ECO:0000256" key="8">
    <source>
        <dbReference type="ARBA" id="ARBA00022801"/>
    </source>
</evidence>
<evidence type="ECO:0000256" key="4">
    <source>
        <dbReference type="ARBA" id="ARBA00013650"/>
    </source>
</evidence>
<sequence length="147" mass="16646">MLRFTVRVTSSVCVAMTAFDIVGHPAVVTGASMSPTLEGSDSRWWHRDMVWLSPWGIRSPNIGDILTFISPREPDMMHIKRVSGLEGDLVMPKHRNELLIVPKGCCWMESDNPVNANDSNIYGPVSRGLVKNRATHIIWPPNRWRRL</sequence>
<evidence type="ECO:0000256" key="2">
    <source>
        <dbReference type="ARBA" id="ARBA00007066"/>
    </source>
</evidence>
<feature type="domain" description="Peptidase S26" evidence="13">
    <location>
        <begin position="3"/>
        <end position="93"/>
    </location>
</feature>
<comment type="subunit">
    <text evidence="3">Heterodimer of 2 subunits, IMMPL1 and IMMPL2.</text>
</comment>
<evidence type="ECO:0000256" key="1">
    <source>
        <dbReference type="ARBA" id="ARBA00004434"/>
    </source>
</evidence>
<evidence type="ECO:0000256" key="5">
    <source>
        <dbReference type="ARBA" id="ARBA00022670"/>
    </source>
</evidence>
<dbReference type="AlphaFoldDB" id="A0A7I5EAJ3"/>